<dbReference type="AlphaFoldDB" id="A0ABD1QTX3"/>
<protein>
    <submittedName>
        <fullName evidence="1">Uncharacterized protein</fullName>
    </submittedName>
</protein>
<evidence type="ECO:0000313" key="2">
    <source>
        <dbReference type="Proteomes" id="UP001604336"/>
    </source>
</evidence>
<sequence length="114" mass="12326">MCLASGDEIAPAVVSTLHVVLTSTHTAHAKSTLFAAAQREVSGLSSHLATGESGFIKTRRLGFDAVYPSLPSAANYLIIHLYLVDEAKLIGPKLRLRLLDSKCIDDLLLRINKK</sequence>
<dbReference type="Proteomes" id="UP001604336">
    <property type="component" value="Unassembled WGS sequence"/>
</dbReference>
<name>A0ABD1QTX3_9LAMI</name>
<gene>
    <name evidence="1" type="ORF">Adt_32601</name>
</gene>
<proteinExistence type="predicted"/>
<dbReference type="EMBL" id="JBFOLK010000010">
    <property type="protein sequence ID" value="KAL2479635.1"/>
    <property type="molecule type" value="Genomic_DNA"/>
</dbReference>
<comment type="caution">
    <text evidence="1">The sequence shown here is derived from an EMBL/GenBank/DDBJ whole genome shotgun (WGS) entry which is preliminary data.</text>
</comment>
<keyword evidence="2" id="KW-1185">Reference proteome</keyword>
<evidence type="ECO:0000313" key="1">
    <source>
        <dbReference type="EMBL" id="KAL2479635.1"/>
    </source>
</evidence>
<organism evidence="1 2">
    <name type="scientific">Abeliophyllum distichum</name>
    <dbReference type="NCBI Taxonomy" id="126358"/>
    <lineage>
        <taxon>Eukaryota</taxon>
        <taxon>Viridiplantae</taxon>
        <taxon>Streptophyta</taxon>
        <taxon>Embryophyta</taxon>
        <taxon>Tracheophyta</taxon>
        <taxon>Spermatophyta</taxon>
        <taxon>Magnoliopsida</taxon>
        <taxon>eudicotyledons</taxon>
        <taxon>Gunneridae</taxon>
        <taxon>Pentapetalae</taxon>
        <taxon>asterids</taxon>
        <taxon>lamiids</taxon>
        <taxon>Lamiales</taxon>
        <taxon>Oleaceae</taxon>
        <taxon>Forsythieae</taxon>
        <taxon>Abeliophyllum</taxon>
    </lineage>
</organism>
<accession>A0ABD1QTX3</accession>
<reference evidence="2" key="1">
    <citation type="submission" date="2024-07" db="EMBL/GenBank/DDBJ databases">
        <title>Two chromosome-level genome assemblies of Korean endemic species Abeliophyllum distichum and Forsythia ovata (Oleaceae).</title>
        <authorList>
            <person name="Jang H."/>
        </authorList>
    </citation>
    <scope>NUCLEOTIDE SEQUENCE [LARGE SCALE GENOMIC DNA]</scope>
</reference>